<dbReference type="UniPathway" id="UPA00136">
    <property type="reaction ID" value="UER00199"/>
</dbReference>
<evidence type="ECO:0000256" key="4">
    <source>
        <dbReference type="ARBA" id="ARBA00013266"/>
    </source>
</evidence>
<dbReference type="Gene3D" id="1.10.3130.10">
    <property type="entry name" value="serine acetyltransferase, domain 1"/>
    <property type="match status" value="1"/>
</dbReference>
<comment type="caution">
    <text evidence="15">The sequence shown here is derived from an EMBL/GenBank/DDBJ whole genome shotgun (WGS) entry which is preliminary data.</text>
</comment>
<evidence type="ECO:0000256" key="8">
    <source>
        <dbReference type="ARBA" id="ARBA00022679"/>
    </source>
</evidence>
<dbReference type="AlphaFoldDB" id="A0A545TAS5"/>
<dbReference type="InterPro" id="IPR042122">
    <property type="entry name" value="Ser_AcTrfase_N_sf"/>
</dbReference>
<dbReference type="EC" id="2.3.1.30" evidence="4 13"/>
<dbReference type="Proteomes" id="UP000315252">
    <property type="component" value="Unassembled WGS sequence"/>
</dbReference>
<dbReference type="InterPro" id="IPR045304">
    <property type="entry name" value="LbH_SAT"/>
</dbReference>
<evidence type="ECO:0000256" key="6">
    <source>
        <dbReference type="ARBA" id="ARBA00022490"/>
    </source>
</evidence>
<feature type="domain" description="Serine acetyltransferase N-terminal" evidence="14">
    <location>
        <begin position="20"/>
        <end position="59"/>
    </location>
</feature>
<evidence type="ECO:0000256" key="2">
    <source>
        <dbReference type="ARBA" id="ARBA00004876"/>
    </source>
</evidence>
<keyword evidence="6" id="KW-0963">Cytoplasm</keyword>
<dbReference type="InterPro" id="IPR010493">
    <property type="entry name" value="Ser_AcTrfase_N"/>
</dbReference>
<accession>A0A545TAS5</accession>
<dbReference type="InterPro" id="IPR053376">
    <property type="entry name" value="Serine_acetyltransferase"/>
</dbReference>
<evidence type="ECO:0000313" key="16">
    <source>
        <dbReference type="Proteomes" id="UP000315252"/>
    </source>
</evidence>
<dbReference type="GO" id="GO:0006535">
    <property type="term" value="P:cysteine biosynthetic process from serine"/>
    <property type="evidence" value="ECO:0007669"/>
    <property type="project" value="InterPro"/>
</dbReference>
<comment type="catalytic activity">
    <reaction evidence="12 13">
        <text>L-serine + acetyl-CoA = O-acetyl-L-serine + CoA</text>
        <dbReference type="Rhea" id="RHEA:24560"/>
        <dbReference type="ChEBI" id="CHEBI:33384"/>
        <dbReference type="ChEBI" id="CHEBI:57287"/>
        <dbReference type="ChEBI" id="CHEBI:57288"/>
        <dbReference type="ChEBI" id="CHEBI:58340"/>
        <dbReference type="EC" id="2.3.1.30"/>
    </reaction>
</comment>
<dbReference type="NCBIfam" id="NF041874">
    <property type="entry name" value="EPS_EpsC"/>
    <property type="match status" value="1"/>
</dbReference>
<evidence type="ECO:0000256" key="9">
    <source>
        <dbReference type="ARBA" id="ARBA00022737"/>
    </source>
</evidence>
<evidence type="ECO:0000256" key="10">
    <source>
        <dbReference type="ARBA" id="ARBA00023192"/>
    </source>
</evidence>
<dbReference type="Gene3D" id="2.160.10.10">
    <property type="entry name" value="Hexapeptide repeat proteins"/>
    <property type="match status" value="1"/>
</dbReference>
<dbReference type="EMBL" id="VHSH01000010">
    <property type="protein sequence ID" value="TQV74322.1"/>
    <property type="molecule type" value="Genomic_DNA"/>
</dbReference>
<keyword evidence="16" id="KW-1185">Reference proteome</keyword>
<dbReference type="PANTHER" id="PTHR42811">
    <property type="entry name" value="SERINE ACETYLTRANSFERASE"/>
    <property type="match status" value="1"/>
</dbReference>
<dbReference type="PIRSF" id="PIRSF000441">
    <property type="entry name" value="CysE"/>
    <property type="match status" value="1"/>
</dbReference>
<dbReference type="SUPFAM" id="SSF51161">
    <property type="entry name" value="Trimeric LpxA-like enzymes"/>
    <property type="match status" value="1"/>
</dbReference>
<dbReference type="InterPro" id="IPR011004">
    <property type="entry name" value="Trimer_LpxA-like_sf"/>
</dbReference>
<keyword evidence="11 13" id="KW-0012">Acyltransferase</keyword>
<evidence type="ECO:0000256" key="11">
    <source>
        <dbReference type="ARBA" id="ARBA00023315"/>
    </source>
</evidence>
<evidence type="ECO:0000256" key="5">
    <source>
        <dbReference type="ARBA" id="ARBA00018522"/>
    </source>
</evidence>
<dbReference type="InterPro" id="IPR001451">
    <property type="entry name" value="Hexapep"/>
</dbReference>
<evidence type="ECO:0000256" key="1">
    <source>
        <dbReference type="ARBA" id="ARBA00004496"/>
    </source>
</evidence>
<dbReference type="Pfam" id="PF00132">
    <property type="entry name" value="Hexapep"/>
    <property type="match status" value="1"/>
</dbReference>
<keyword evidence="8 13" id="KW-0808">Transferase</keyword>
<evidence type="ECO:0000259" key="14">
    <source>
        <dbReference type="Pfam" id="PF06426"/>
    </source>
</evidence>
<name>A0A545TAS5_9PROT</name>
<dbReference type="InterPro" id="IPR005881">
    <property type="entry name" value="Ser_O-AcTrfase"/>
</dbReference>
<comment type="similarity">
    <text evidence="3 13">Belongs to the transferase hexapeptide repeat family.</text>
</comment>
<keyword evidence="7" id="KW-0028">Amino-acid biosynthesis</keyword>
<dbReference type="GO" id="GO:0009001">
    <property type="term" value="F:serine O-acetyltransferase activity"/>
    <property type="evidence" value="ECO:0007669"/>
    <property type="project" value="UniProtKB-EC"/>
</dbReference>
<sequence>MTDKRLVRANCLETSVYHSTRDRAMFKSVRREIDSAMARDPAARSWLEVVLCYPGFQAVLVYRLSNALWRRRLYLLGRVVSHLGRFLTGIEIHPGARIGRCLFIDHGMGVVIGETSEIGDDVTLYHGVTLGGVAPSVDSDSQRGAKRHPTLESGVIVGSGAQILGPVTIGRAAKVGANAVVTRDVAARATVVGIPARALQATPDRRGEEDEACFAAYGTPLGEIGDPVAKTLEGLVKEIEMLRAQLKALEEKQDEKTPRVEHRKRGAL</sequence>
<dbReference type="InterPro" id="IPR018357">
    <property type="entry name" value="Hexapep_transf_CS"/>
</dbReference>
<dbReference type="PROSITE" id="PS00101">
    <property type="entry name" value="HEXAPEP_TRANSFERASES"/>
    <property type="match status" value="1"/>
</dbReference>
<dbReference type="CDD" id="cd03354">
    <property type="entry name" value="LbH_SAT"/>
    <property type="match status" value="1"/>
</dbReference>
<organism evidence="15 16">
    <name type="scientific">Denitrobaculum tricleocarpae</name>
    <dbReference type="NCBI Taxonomy" id="2591009"/>
    <lineage>
        <taxon>Bacteria</taxon>
        <taxon>Pseudomonadati</taxon>
        <taxon>Pseudomonadota</taxon>
        <taxon>Alphaproteobacteria</taxon>
        <taxon>Rhodospirillales</taxon>
        <taxon>Rhodospirillaceae</taxon>
        <taxon>Denitrobaculum</taxon>
    </lineage>
</organism>
<dbReference type="FunFam" id="2.160.10.10:FF:000007">
    <property type="entry name" value="Serine acetyltransferase"/>
    <property type="match status" value="1"/>
</dbReference>
<evidence type="ECO:0000256" key="13">
    <source>
        <dbReference type="PIRNR" id="PIRNR000441"/>
    </source>
</evidence>
<dbReference type="OrthoDB" id="9801456at2"/>
<dbReference type="FunFam" id="1.10.3130.10:FF:000003">
    <property type="entry name" value="Serine acetyltransferase"/>
    <property type="match status" value="1"/>
</dbReference>
<comment type="pathway">
    <text evidence="2">Amino-acid biosynthesis; L-cysteine biosynthesis; L-cysteine from L-serine: step 1/2.</text>
</comment>
<dbReference type="Pfam" id="PF06426">
    <property type="entry name" value="SATase_N"/>
    <property type="match status" value="1"/>
</dbReference>
<protein>
    <recommendedName>
        <fullName evidence="5 13">Serine acetyltransferase</fullName>
        <ecNumber evidence="4 13">2.3.1.30</ecNumber>
    </recommendedName>
</protein>
<dbReference type="NCBIfam" id="TIGR01172">
    <property type="entry name" value="cysE"/>
    <property type="match status" value="1"/>
</dbReference>
<evidence type="ECO:0000256" key="3">
    <source>
        <dbReference type="ARBA" id="ARBA00007274"/>
    </source>
</evidence>
<keyword evidence="10" id="KW-0198">Cysteine biosynthesis</keyword>
<evidence type="ECO:0000313" key="15">
    <source>
        <dbReference type="EMBL" id="TQV74322.1"/>
    </source>
</evidence>
<evidence type="ECO:0000256" key="7">
    <source>
        <dbReference type="ARBA" id="ARBA00022605"/>
    </source>
</evidence>
<proteinExistence type="inferred from homology"/>
<reference evidence="15 16" key="1">
    <citation type="submission" date="2019-06" db="EMBL/GenBank/DDBJ databases">
        <title>Whole genome sequence for Rhodospirillaceae sp. R148.</title>
        <authorList>
            <person name="Wang G."/>
        </authorList>
    </citation>
    <scope>NUCLEOTIDE SEQUENCE [LARGE SCALE GENOMIC DNA]</scope>
    <source>
        <strain evidence="15 16">R148</strain>
    </source>
</reference>
<keyword evidence="9" id="KW-0677">Repeat</keyword>
<evidence type="ECO:0000256" key="12">
    <source>
        <dbReference type="ARBA" id="ARBA00049486"/>
    </source>
</evidence>
<dbReference type="GO" id="GO:0005737">
    <property type="term" value="C:cytoplasm"/>
    <property type="evidence" value="ECO:0007669"/>
    <property type="project" value="UniProtKB-SubCell"/>
</dbReference>
<comment type="subcellular location">
    <subcellularLocation>
        <location evidence="1">Cytoplasm</location>
    </subcellularLocation>
</comment>
<gene>
    <name evidence="15" type="primary">cysE</name>
    <name evidence="15" type="ORF">FKG95_23845</name>
</gene>